<dbReference type="Proteomes" id="UP000479773">
    <property type="component" value="Unassembled WGS sequence"/>
</dbReference>
<evidence type="ECO:0000313" key="1">
    <source>
        <dbReference type="EMBL" id="KAA4748029.1"/>
    </source>
</evidence>
<comment type="caution">
    <text evidence="1">The sequence shown here is derived from an EMBL/GenBank/DDBJ whole genome shotgun (WGS) entry which is preliminary data.</text>
</comment>
<protein>
    <submittedName>
        <fullName evidence="1">RSAM-modified peptide</fullName>
    </submittedName>
</protein>
<name>A0A5M5PFL2_BACFG</name>
<organism evidence="1 2">
    <name type="scientific">Bacteroides fragilis</name>
    <dbReference type="NCBI Taxonomy" id="817"/>
    <lineage>
        <taxon>Bacteria</taxon>
        <taxon>Pseudomonadati</taxon>
        <taxon>Bacteroidota</taxon>
        <taxon>Bacteroidia</taxon>
        <taxon>Bacteroidales</taxon>
        <taxon>Bacteroidaceae</taxon>
        <taxon>Bacteroides</taxon>
    </lineage>
</organism>
<gene>
    <name evidence="1" type="ORF">F3B44_21595</name>
</gene>
<dbReference type="EMBL" id="VWEQ01000029">
    <property type="protein sequence ID" value="KAA4748029.1"/>
    <property type="molecule type" value="Genomic_DNA"/>
</dbReference>
<reference evidence="1 2" key="1">
    <citation type="journal article" date="2019" name="Nat. Med.">
        <title>A library of human gut bacterial isolates paired with longitudinal multiomics data enables mechanistic microbiome research.</title>
        <authorList>
            <person name="Poyet M."/>
            <person name="Groussin M."/>
            <person name="Gibbons S.M."/>
            <person name="Avila-Pacheco J."/>
            <person name="Jiang X."/>
            <person name="Kearney S.M."/>
            <person name="Perrotta A.R."/>
            <person name="Berdy B."/>
            <person name="Zhao S."/>
            <person name="Lieberman T.D."/>
            <person name="Swanson P.K."/>
            <person name="Smith M."/>
            <person name="Roesemann S."/>
            <person name="Alexander J.E."/>
            <person name="Rich S.A."/>
            <person name="Livny J."/>
            <person name="Vlamakis H."/>
            <person name="Clish C."/>
            <person name="Bullock K."/>
            <person name="Deik A."/>
            <person name="Scott J."/>
            <person name="Pierce K.A."/>
            <person name="Xavier R.J."/>
            <person name="Alm E.J."/>
        </authorList>
    </citation>
    <scope>NUCLEOTIDE SEQUENCE [LARGE SCALE GENOMIC DNA]</scope>
    <source>
        <strain evidence="1 2">BIOML-A106</strain>
    </source>
</reference>
<proteinExistence type="predicted"/>
<accession>A0A5M5PFL2</accession>
<sequence>MMKLKKLKLHVLAEESMKDRTMNALRGGNCCTCSCYWEGNTGSSSNDNRDANYNIGSGGHSTEGCNQYYTCDGEMVIDAEYMKKHLKAN</sequence>
<evidence type="ECO:0000313" key="2">
    <source>
        <dbReference type="Proteomes" id="UP000479773"/>
    </source>
</evidence>
<dbReference type="AlphaFoldDB" id="A0A5M5PFL2"/>
<dbReference type="NCBIfam" id="TIGR04149">
    <property type="entry name" value="GG_sam_targ_CFB"/>
    <property type="match status" value="1"/>
</dbReference>
<dbReference type="InterPro" id="IPR026408">
    <property type="entry name" value="GG_sam_targ_CFB"/>
</dbReference>